<evidence type="ECO:0000313" key="2">
    <source>
        <dbReference type="Proteomes" id="UP000623776"/>
    </source>
</evidence>
<dbReference type="EMBL" id="BMXN01000051">
    <property type="protein sequence ID" value="GGW42744.1"/>
    <property type="molecule type" value="Genomic_DNA"/>
</dbReference>
<reference evidence="2" key="1">
    <citation type="journal article" date="2019" name="Int. J. Syst. Evol. Microbiol.">
        <title>The Global Catalogue of Microorganisms (GCM) 10K type strain sequencing project: providing services to taxonomists for standard genome sequencing and annotation.</title>
        <authorList>
            <consortium name="The Broad Institute Genomics Platform"/>
            <consortium name="The Broad Institute Genome Sequencing Center for Infectious Disease"/>
            <person name="Wu L."/>
            <person name="Ma J."/>
        </authorList>
    </citation>
    <scope>NUCLEOTIDE SEQUENCE [LARGE SCALE GENOMIC DNA]</scope>
    <source>
        <strain evidence="2">KCTC 22154</strain>
    </source>
</reference>
<name>A0A8H9LZ01_9GAMM</name>
<dbReference type="RefSeq" id="WP_189464319.1">
    <property type="nucleotide sequence ID" value="NZ_BMXN01000051.1"/>
</dbReference>
<dbReference type="Proteomes" id="UP000623776">
    <property type="component" value="Unassembled WGS sequence"/>
</dbReference>
<protein>
    <submittedName>
        <fullName evidence="1">Uncharacterized protein</fullName>
    </submittedName>
</protein>
<proteinExistence type="predicted"/>
<organism evidence="1 2">
    <name type="scientific">Vreelandella hamiltonii</name>
    <dbReference type="NCBI Taxonomy" id="502829"/>
    <lineage>
        <taxon>Bacteria</taxon>
        <taxon>Pseudomonadati</taxon>
        <taxon>Pseudomonadota</taxon>
        <taxon>Gammaproteobacteria</taxon>
        <taxon>Oceanospirillales</taxon>
        <taxon>Halomonadaceae</taxon>
        <taxon>Vreelandella</taxon>
    </lineage>
</organism>
<dbReference type="AlphaFoldDB" id="A0A8H9LZ01"/>
<accession>A0A8H9LZ01</accession>
<keyword evidence="2" id="KW-1185">Reference proteome</keyword>
<sequence length="92" mass="10053">MSGFSPEYLADIEFGAMILKDCHESLNDVDKLLEQDLTPDMAIDVLMALGEAAIAVRACSNMPAIMPHDLDEVRDRLLAVTIRANHAVGRLS</sequence>
<evidence type="ECO:0000313" key="1">
    <source>
        <dbReference type="EMBL" id="GGW42744.1"/>
    </source>
</evidence>
<comment type="caution">
    <text evidence="1">The sequence shown here is derived from an EMBL/GenBank/DDBJ whole genome shotgun (WGS) entry which is preliminary data.</text>
</comment>
<gene>
    <name evidence="1" type="ORF">GCM10007157_35990</name>
</gene>